<accession>A0A0E9WV15</accession>
<protein>
    <submittedName>
        <fullName evidence="1">Uncharacterized protein</fullName>
    </submittedName>
</protein>
<reference evidence="1" key="2">
    <citation type="journal article" date="2015" name="Fish Shellfish Immunol.">
        <title>Early steps in the European eel (Anguilla anguilla)-Vibrio vulnificus interaction in the gills: Role of the RtxA13 toxin.</title>
        <authorList>
            <person name="Callol A."/>
            <person name="Pajuelo D."/>
            <person name="Ebbesson L."/>
            <person name="Teles M."/>
            <person name="MacKenzie S."/>
            <person name="Amaro C."/>
        </authorList>
    </citation>
    <scope>NUCLEOTIDE SEQUENCE</scope>
</reference>
<sequence>MHKKGCNKDIPNKDVNTHKLELTVCTLTSYSLFHSLCRSTEPKRQHCVTAQTLTDNTAYINKICMWIICMKN</sequence>
<dbReference type="EMBL" id="GBXM01014328">
    <property type="protein sequence ID" value="JAH94249.1"/>
    <property type="molecule type" value="Transcribed_RNA"/>
</dbReference>
<proteinExistence type="predicted"/>
<dbReference type="AlphaFoldDB" id="A0A0E9WV15"/>
<organism evidence="1">
    <name type="scientific">Anguilla anguilla</name>
    <name type="common">European freshwater eel</name>
    <name type="synonym">Muraena anguilla</name>
    <dbReference type="NCBI Taxonomy" id="7936"/>
    <lineage>
        <taxon>Eukaryota</taxon>
        <taxon>Metazoa</taxon>
        <taxon>Chordata</taxon>
        <taxon>Craniata</taxon>
        <taxon>Vertebrata</taxon>
        <taxon>Euteleostomi</taxon>
        <taxon>Actinopterygii</taxon>
        <taxon>Neopterygii</taxon>
        <taxon>Teleostei</taxon>
        <taxon>Anguilliformes</taxon>
        <taxon>Anguillidae</taxon>
        <taxon>Anguilla</taxon>
    </lineage>
</organism>
<name>A0A0E9WV15_ANGAN</name>
<evidence type="ECO:0000313" key="1">
    <source>
        <dbReference type="EMBL" id="JAH94249.1"/>
    </source>
</evidence>
<reference evidence="1" key="1">
    <citation type="submission" date="2014-11" db="EMBL/GenBank/DDBJ databases">
        <authorList>
            <person name="Amaro Gonzalez C."/>
        </authorList>
    </citation>
    <scope>NUCLEOTIDE SEQUENCE</scope>
</reference>